<dbReference type="AlphaFoldDB" id="A0A7W8JAS8"/>
<evidence type="ECO:0000256" key="4">
    <source>
        <dbReference type="ARBA" id="ARBA00023136"/>
    </source>
</evidence>
<gene>
    <name evidence="6" type="ORF">HDF10_002533</name>
</gene>
<dbReference type="GO" id="GO:0016020">
    <property type="term" value="C:membrane"/>
    <property type="evidence" value="ECO:0007669"/>
    <property type="project" value="UniProtKB-SubCell"/>
</dbReference>
<proteinExistence type="predicted"/>
<evidence type="ECO:0000256" key="5">
    <source>
        <dbReference type="SAM" id="Phobius"/>
    </source>
</evidence>
<sequence length="129" mass="14023">MKIAVLIARILLGLVFLVFGLNAFFHFIPMQTIPGDAGVMATLMYTHGWLTFHGILYTIAGLLLIVGRYVPVGLVILGPILVNILVFHITLTGGAGIGPGLVCTLLELFLIWAYWPAFEGIFTPDGRRA</sequence>
<reference evidence="6 7" key="1">
    <citation type="submission" date="2020-08" db="EMBL/GenBank/DDBJ databases">
        <title>Genomic Encyclopedia of Type Strains, Phase IV (KMG-V): Genome sequencing to study the core and pangenomes of soil and plant-associated prokaryotes.</title>
        <authorList>
            <person name="Whitman W."/>
        </authorList>
    </citation>
    <scope>NUCLEOTIDE SEQUENCE [LARGE SCALE GENOMIC DNA]</scope>
    <source>
        <strain evidence="6 7">M8US30</strain>
    </source>
</reference>
<feature type="transmembrane region" description="Helical" evidence="5">
    <location>
        <begin position="97"/>
        <end position="118"/>
    </location>
</feature>
<protein>
    <submittedName>
        <fullName evidence="6">Membrane protein YphA (DoxX/SURF4 family)</fullName>
    </submittedName>
</protein>
<dbReference type="Proteomes" id="UP000569092">
    <property type="component" value="Unassembled WGS sequence"/>
</dbReference>
<keyword evidence="4 5" id="KW-0472">Membrane</keyword>
<evidence type="ECO:0000256" key="2">
    <source>
        <dbReference type="ARBA" id="ARBA00022692"/>
    </source>
</evidence>
<evidence type="ECO:0000313" key="7">
    <source>
        <dbReference type="Proteomes" id="UP000569092"/>
    </source>
</evidence>
<keyword evidence="3 5" id="KW-1133">Transmembrane helix</keyword>
<evidence type="ECO:0000313" key="6">
    <source>
        <dbReference type="EMBL" id="MBB5344547.1"/>
    </source>
</evidence>
<evidence type="ECO:0000256" key="3">
    <source>
        <dbReference type="ARBA" id="ARBA00022989"/>
    </source>
</evidence>
<dbReference type="InterPro" id="IPR032808">
    <property type="entry name" value="DoxX"/>
</dbReference>
<comment type="subcellular location">
    <subcellularLocation>
        <location evidence="1">Membrane</location>
        <topology evidence="1">Multi-pass membrane protein</topology>
    </subcellularLocation>
</comment>
<comment type="caution">
    <text evidence="6">The sequence shown here is derived from an EMBL/GenBank/DDBJ whole genome shotgun (WGS) entry which is preliminary data.</text>
</comment>
<organism evidence="6 7">
    <name type="scientific">Tunturiibacter lichenicola</name>
    <dbReference type="NCBI Taxonomy" id="2051959"/>
    <lineage>
        <taxon>Bacteria</taxon>
        <taxon>Pseudomonadati</taxon>
        <taxon>Acidobacteriota</taxon>
        <taxon>Terriglobia</taxon>
        <taxon>Terriglobales</taxon>
        <taxon>Acidobacteriaceae</taxon>
        <taxon>Tunturiibacter</taxon>
    </lineage>
</organism>
<name>A0A7W8JAS8_9BACT</name>
<evidence type="ECO:0000256" key="1">
    <source>
        <dbReference type="ARBA" id="ARBA00004141"/>
    </source>
</evidence>
<accession>A0A7W8JAS8</accession>
<dbReference type="EMBL" id="JACHDZ010000004">
    <property type="protein sequence ID" value="MBB5344547.1"/>
    <property type="molecule type" value="Genomic_DNA"/>
</dbReference>
<feature type="transmembrane region" description="Helical" evidence="5">
    <location>
        <begin position="48"/>
        <end position="65"/>
    </location>
</feature>
<keyword evidence="2 5" id="KW-0812">Transmembrane</keyword>
<dbReference type="Pfam" id="PF07681">
    <property type="entry name" value="DoxX"/>
    <property type="match status" value="1"/>
</dbReference>
<feature type="transmembrane region" description="Helical" evidence="5">
    <location>
        <begin position="7"/>
        <end position="28"/>
    </location>
</feature>
<feature type="transmembrane region" description="Helical" evidence="5">
    <location>
        <begin position="72"/>
        <end position="91"/>
    </location>
</feature>